<comment type="caution">
    <text evidence="2">The sequence shown here is derived from an EMBL/GenBank/DDBJ whole genome shotgun (WGS) entry which is preliminary data.</text>
</comment>
<dbReference type="Gene3D" id="3.40.50.1820">
    <property type="entry name" value="alpha/beta hydrolase"/>
    <property type="match status" value="1"/>
</dbReference>
<gene>
    <name evidence="2" type="ORF">V3H18_01795</name>
</gene>
<name>A0ABU7XDM4_9HYPH</name>
<dbReference type="Proteomes" id="UP001350748">
    <property type="component" value="Unassembled WGS sequence"/>
</dbReference>
<proteinExistence type="predicted"/>
<dbReference type="EC" id="3.1.-.-" evidence="2"/>
<evidence type="ECO:0000313" key="2">
    <source>
        <dbReference type="EMBL" id="MEF3365259.1"/>
    </source>
</evidence>
<dbReference type="GO" id="GO:0016787">
    <property type="term" value="F:hydrolase activity"/>
    <property type="evidence" value="ECO:0007669"/>
    <property type="project" value="UniProtKB-KW"/>
</dbReference>
<keyword evidence="3" id="KW-1185">Reference proteome</keyword>
<accession>A0ABU7XDM4</accession>
<keyword evidence="2" id="KW-0378">Hydrolase</keyword>
<dbReference type="PANTHER" id="PTHR46623">
    <property type="entry name" value="CARBOXYMETHYLENEBUTENOLIDASE-RELATED"/>
    <property type="match status" value="1"/>
</dbReference>
<dbReference type="InterPro" id="IPR051049">
    <property type="entry name" value="Dienelactone_hydrolase-like"/>
</dbReference>
<sequence length="265" mass="28429">MSPHSSNDGGFAKAAGAPAPQTIVTDAEGLDAALVTLPGGAPAYVARPGEGDTYPIVLIAQEIFGLHEHIRDIARRFAKLGYLAIAPDYIIGYGDPRTAPDIDAIRAIVVRVPDAETMTIFDEALAFAATKGGDPSRAAVTGFCWGGRIAWLYAAHNPRLRACIPWYGRLDGARTKAQSRWPIDIATALKVPTLALYGGADPSIPLELVEAMRTRLKEAHAPAEFIVYDGAPHAFFADYRESYREEAAKDAWARALAFLRARGAG</sequence>
<organism evidence="2 3">
    <name type="scientific">Methylocystis borbori</name>
    <dbReference type="NCBI Taxonomy" id="3118750"/>
    <lineage>
        <taxon>Bacteria</taxon>
        <taxon>Pseudomonadati</taxon>
        <taxon>Pseudomonadota</taxon>
        <taxon>Alphaproteobacteria</taxon>
        <taxon>Hyphomicrobiales</taxon>
        <taxon>Methylocystaceae</taxon>
        <taxon>Methylocystis</taxon>
    </lineage>
</organism>
<dbReference type="RefSeq" id="WP_332080164.1">
    <property type="nucleotide sequence ID" value="NZ_JAZHYN010000003.1"/>
</dbReference>
<dbReference type="SUPFAM" id="SSF53474">
    <property type="entry name" value="alpha/beta-Hydrolases"/>
    <property type="match status" value="1"/>
</dbReference>
<protein>
    <submittedName>
        <fullName evidence="2">Dienelactone hydrolase family protein</fullName>
        <ecNumber evidence="2">3.1.-.-</ecNumber>
    </submittedName>
</protein>
<evidence type="ECO:0000313" key="3">
    <source>
        <dbReference type="Proteomes" id="UP001350748"/>
    </source>
</evidence>
<dbReference type="InterPro" id="IPR029058">
    <property type="entry name" value="AB_hydrolase_fold"/>
</dbReference>
<reference evidence="2 3" key="1">
    <citation type="submission" date="2024-02" db="EMBL/GenBank/DDBJ databases">
        <authorList>
            <person name="Grouzdev D."/>
        </authorList>
    </citation>
    <scope>NUCLEOTIDE SEQUENCE [LARGE SCALE GENOMIC DNA]</scope>
    <source>
        <strain evidence="2 3">9N</strain>
    </source>
</reference>
<dbReference type="EMBL" id="JAZHYN010000003">
    <property type="protein sequence ID" value="MEF3365259.1"/>
    <property type="molecule type" value="Genomic_DNA"/>
</dbReference>
<dbReference type="InterPro" id="IPR002925">
    <property type="entry name" value="Dienelactn_hydro"/>
</dbReference>
<evidence type="ECO:0000259" key="1">
    <source>
        <dbReference type="Pfam" id="PF01738"/>
    </source>
</evidence>
<dbReference type="Pfam" id="PF01738">
    <property type="entry name" value="DLH"/>
    <property type="match status" value="1"/>
</dbReference>
<dbReference type="PANTHER" id="PTHR46623:SF6">
    <property type="entry name" value="ALPHA_BETA-HYDROLASES SUPERFAMILY PROTEIN"/>
    <property type="match status" value="1"/>
</dbReference>
<feature type="domain" description="Dienelactone hydrolase" evidence="1">
    <location>
        <begin position="43"/>
        <end position="260"/>
    </location>
</feature>